<sequence length="288" mass="31986">MIWFLFAVLGAFFDATYFMLVKKLLKEVDQYVLATGTFFFGFVILFTISWFKGFPPLGDAFFQSVFSTTLLNVIAVVLSYRALKITDLSLTVPMISFTPAFLIVTSFIMLGEFPSSQGIFGIMLIVAGSYVLNSTTDQQNMLDPLRAIIRNRGSLYMLIVAFLFSISSNFDKLVVLNSDIFFGTSIVCLLISVTFLVISLCKRPSNIKIAYFNDLPVFILIGIVIALIAVSINIALSMQIVPYVISVKRLNALFSVAYGILIFKETNVRRKGFGAAIMTLGAIIIFSF</sequence>
<feature type="transmembrane region" description="Helical" evidence="1">
    <location>
        <begin position="180"/>
        <end position="200"/>
    </location>
</feature>
<dbReference type="EMBL" id="FOHQ01000004">
    <property type="protein sequence ID" value="SES90893.1"/>
    <property type="molecule type" value="Genomic_DNA"/>
</dbReference>
<feature type="transmembrane region" description="Helical" evidence="1">
    <location>
        <begin position="32"/>
        <end position="54"/>
    </location>
</feature>
<dbReference type="AlphaFoldDB" id="A0A1I0AAZ9"/>
<feature type="transmembrane region" description="Helical" evidence="1">
    <location>
        <begin position="240"/>
        <end position="263"/>
    </location>
</feature>
<accession>A0A1I0AAZ9</accession>
<evidence type="ECO:0000256" key="1">
    <source>
        <dbReference type="SAM" id="Phobius"/>
    </source>
</evidence>
<keyword evidence="4" id="KW-1185">Reference proteome</keyword>
<gene>
    <name evidence="3" type="ORF">SAMN04488587_1513</name>
</gene>
<dbReference type="Pfam" id="PF00892">
    <property type="entry name" value="EamA"/>
    <property type="match status" value="1"/>
</dbReference>
<protein>
    <submittedName>
        <fullName evidence="3">Uncharacterized membrane protein</fullName>
    </submittedName>
</protein>
<dbReference type="GO" id="GO:0016020">
    <property type="term" value="C:membrane"/>
    <property type="evidence" value="ECO:0007669"/>
    <property type="project" value="InterPro"/>
</dbReference>
<dbReference type="STRING" id="1353158.SAMN04488587_1513"/>
<evidence type="ECO:0000259" key="2">
    <source>
        <dbReference type="Pfam" id="PF00892"/>
    </source>
</evidence>
<reference evidence="4" key="1">
    <citation type="submission" date="2016-10" db="EMBL/GenBank/DDBJ databases">
        <authorList>
            <person name="Varghese N."/>
            <person name="Submissions S."/>
        </authorList>
    </citation>
    <scope>NUCLEOTIDE SEQUENCE [LARGE SCALE GENOMIC DNA]</scope>
    <source>
        <strain evidence="4">SLH 33</strain>
    </source>
</reference>
<feature type="transmembrane region" description="Helical" evidence="1">
    <location>
        <begin position="90"/>
        <end position="110"/>
    </location>
</feature>
<dbReference type="OrthoDB" id="118143at2157"/>
<feature type="transmembrane region" description="Helical" evidence="1">
    <location>
        <begin position="6"/>
        <end position="25"/>
    </location>
</feature>
<name>A0A1I0AAZ9_9EURY</name>
<dbReference type="InterPro" id="IPR037185">
    <property type="entry name" value="EmrE-like"/>
</dbReference>
<evidence type="ECO:0000313" key="3">
    <source>
        <dbReference type="EMBL" id="SES90893.1"/>
    </source>
</evidence>
<dbReference type="RefSeq" id="WP_091690005.1">
    <property type="nucleotide sequence ID" value="NZ_CAAGSJ010000002.1"/>
</dbReference>
<keyword evidence="1" id="KW-0472">Membrane</keyword>
<dbReference type="PANTHER" id="PTHR22911">
    <property type="entry name" value="ACYL-MALONYL CONDENSING ENZYME-RELATED"/>
    <property type="match status" value="1"/>
</dbReference>
<proteinExistence type="predicted"/>
<feature type="transmembrane region" description="Helical" evidence="1">
    <location>
        <begin position="212"/>
        <end position="234"/>
    </location>
</feature>
<feature type="transmembrane region" description="Helical" evidence="1">
    <location>
        <begin position="60"/>
        <end position="78"/>
    </location>
</feature>
<feature type="transmembrane region" description="Helical" evidence="1">
    <location>
        <begin position="154"/>
        <end position="174"/>
    </location>
</feature>
<keyword evidence="1" id="KW-1133">Transmembrane helix</keyword>
<feature type="transmembrane region" description="Helical" evidence="1">
    <location>
        <begin position="116"/>
        <end position="133"/>
    </location>
</feature>
<dbReference type="SUPFAM" id="SSF103481">
    <property type="entry name" value="Multidrug resistance efflux transporter EmrE"/>
    <property type="match status" value="1"/>
</dbReference>
<evidence type="ECO:0000313" key="4">
    <source>
        <dbReference type="Proteomes" id="UP000243338"/>
    </source>
</evidence>
<dbReference type="Proteomes" id="UP000243338">
    <property type="component" value="Unassembled WGS sequence"/>
</dbReference>
<dbReference type="InterPro" id="IPR000620">
    <property type="entry name" value="EamA_dom"/>
</dbReference>
<feature type="domain" description="EamA" evidence="2">
    <location>
        <begin position="2"/>
        <end position="133"/>
    </location>
</feature>
<keyword evidence="1" id="KW-0812">Transmembrane</keyword>
<organism evidence="3 4">
    <name type="scientific">Methanococcoides vulcani</name>
    <dbReference type="NCBI Taxonomy" id="1353158"/>
    <lineage>
        <taxon>Archaea</taxon>
        <taxon>Methanobacteriati</taxon>
        <taxon>Methanobacteriota</taxon>
        <taxon>Stenosarchaea group</taxon>
        <taxon>Methanomicrobia</taxon>
        <taxon>Methanosarcinales</taxon>
        <taxon>Methanosarcinaceae</taxon>
        <taxon>Methanococcoides</taxon>
    </lineage>
</organism>